<proteinExistence type="predicted"/>
<accession>A0ABS0H7X4</accession>
<keyword evidence="2" id="KW-1185">Reference proteome</keyword>
<dbReference type="RefSeq" id="WP_230395454.1">
    <property type="nucleotide sequence ID" value="NZ_JADPUN010000359.1"/>
</dbReference>
<reference evidence="1 2" key="1">
    <citation type="submission" date="2020-11" db="EMBL/GenBank/DDBJ databases">
        <title>A novel isolate from a Black sea contaminated sediment with potential to produce alkanes: Plantactinospora alkalitolerans sp. nov.</title>
        <authorList>
            <person name="Carro L."/>
            <person name="Veyisoglu A."/>
            <person name="Guven K."/>
            <person name="Schumann P."/>
            <person name="Klenk H.-P."/>
            <person name="Sahin N."/>
        </authorList>
    </citation>
    <scope>NUCLEOTIDE SEQUENCE [LARGE SCALE GENOMIC DNA]</scope>
    <source>
        <strain evidence="1 2">S1510</strain>
    </source>
</reference>
<dbReference type="Proteomes" id="UP000638560">
    <property type="component" value="Unassembled WGS sequence"/>
</dbReference>
<evidence type="ECO:0000313" key="2">
    <source>
        <dbReference type="Proteomes" id="UP000638560"/>
    </source>
</evidence>
<protein>
    <submittedName>
        <fullName evidence="1">Uncharacterized protein</fullName>
    </submittedName>
</protein>
<dbReference type="EMBL" id="JADPUN010000359">
    <property type="protein sequence ID" value="MBF9134571.1"/>
    <property type="molecule type" value="Genomic_DNA"/>
</dbReference>
<sequence>MTASANAYPCPVCGAGADLATGCRGCGRTPDPVAAEVIRLDAEIVALVPRVEQARQAYLGLDSSLRQIRQRRETLA</sequence>
<evidence type="ECO:0000313" key="1">
    <source>
        <dbReference type="EMBL" id="MBF9134571.1"/>
    </source>
</evidence>
<organism evidence="1 2">
    <name type="scientific">Plantactinospora alkalitolerans</name>
    <dbReference type="NCBI Taxonomy" id="2789879"/>
    <lineage>
        <taxon>Bacteria</taxon>
        <taxon>Bacillati</taxon>
        <taxon>Actinomycetota</taxon>
        <taxon>Actinomycetes</taxon>
        <taxon>Micromonosporales</taxon>
        <taxon>Micromonosporaceae</taxon>
        <taxon>Plantactinospora</taxon>
    </lineage>
</organism>
<name>A0ABS0H7X4_9ACTN</name>
<gene>
    <name evidence="1" type="ORF">I0C86_37430</name>
</gene>
<comment type="caution">
    <text evidence="1">The sequence shown here is derived from an EMBL/GenBank/DDBJ whole genome shotgun (WGS) entry which is preliminary data.</text>
</comment>
<feature type="non-terminal residue" evidence="1">
    <location>
        <position position="76"/>
    </location>
</feature>